<keyword evidence="2" id="KW-0812">Transmembrane</keyword>
<dbReference type="SUPFAM" id="SSF55874">
    <property type="entry name" value="ATPase domain of HSP90 chaperone/DNA topoisomerase II/histidine kinase"/>
    <property type="match status" value="1"/>
</dbReference>
<reference evidence="4 5" key="1">
    <citation type="submission" date="2022-03" db="EMBL/GenBank/DDBJ databases">
        <authorList>
            <person name="Jo J.-H."/>
            <person name="Im W.-T."/>
        </authorList>
    </citation>
    <scope>NUCLEOTIDE SEQUENCE [LARGE SCALE GENOMIC DNA]</scope>
    <source>
        <strain evidence="4 5">MA9</strain>
    </source>
</reference>
<dbReference type="PANTHER" id="PTHR40448">
    <property type="entry name" value="TWO-COMPONENT SENSOR HISTIDINE KINASE"/>
    <property type="match status" value="1"/>
</dbReference>
<feature type="transmembrane region" description="Helical" evidence="2">
    <location>
        <begin position="57"/>
        <end position="75"/>
    </location>
</feature>
<dbReference type="EMBL" id="JAKZFC010000009">
    <property type="protein sequence ID" value="MCH7323738.1"/>
    <property type="molecule type" value="Genomic_DNA"/>
</dbReference>
<dbReference type="PANTHER" id="PTHR40448:SF1">
    <property type="entry name" value="TWO-COMPONENT SENSOR HISTIDINE KINASE"/>
    <property type="match status" value="1"/>
</dbReference>
<evidence type="ECO:0000313" key="5">
    <source>
        <dbReference type="Proteomes" id="UP001316087"/>
    </source>
</evidence>
<feature type="region of interest" description="Disordered" evidence="1">
    <location>
        <begin position="440"/>
        <end position="460"/>
    </location>
</feature>
<dbReference type="Proteomes" id="UP001316087">
    <property type="component" value="Unassembled WGS sequence"/>
</dbReference>
<evidence type="ECO:0000259" key="3">
    <source>
        <dbReference type="Pfam" id="PF14501"/>
    </source>
</evidence>
<evidence type="ECO:0000256" key="1">
    <source>
        <dbReference type="SAM" id="MobiDB-lite"/>
    </source>
</evidence>
<accession>A0ABS9UIC0</accession>
<dbReference type="RefSeq" id="WP_241370897.1">
    <property type="nucleotide sequence ID" value="NZ_JAKZFC010000009.1"/>
</dbReference>
<dbReference type="Gene3D" id="3.30.565.10">
    <property type="entry name" value="Histidine kinase-like ATPase, C-terminal domain"/>
    <property type="match status" value="1"/>
</dbReference>
<name>A0ABS9UIC0_9BACL</name>
<sequence length="460" mass="52574">MLFYNLLALVLIGFGHFYLFQLLLGTTQISKRFYALLSILFTVLLAMAIGYSGFVELNVLALIGFLVILGSLTKAGNLIQVIYFALLSTVLFTVIKNGLLTLTYYMYLDSPFPYYSWTPSVLQVVTLLVILIAMYIARNKIQLTGHYLRSSKLFIPTFIIVALCTVFLLIINFPTVRVLSNLHELYGEQLYISITAISIILMLIISMSVYRSRAQLIEQHEKQMHEQLMDYVTKLEFMHDELATFRHDYMNLMLTLEEAVRTEDVQQIKQIYEGTIAPTTAIVNNQQLELTKLSRVMIAEVKSVLSVKIVTAQQRKLSVTVDIPEPINELYMATESFIRILSVLVDNAIEAAEKSTERSICIALFTVHHTQYCIVKNSMDNPRIALDNLYAKNYSTKGKDRGLGLYSIKRIANQHPNITLSTGAEQHFFEQKLIMKKQPFMNESKPIKKSPDNTKKYRLQ</sequence>
<protein>
    <submittedName>
        <fullName evidence="4">GHKL domain-containing protein</fullName>
    </submittedName>
</protein>
<comment type="caution">
    <text evidence="4">The sequence shown here is derived from an EMBL/GenBank/DDBJ whole genome shotgun (WGS) entry which is preliminary data.</text>
</comment>
<proteinExistence type="predicted"/>
<feature type="transmembrane region" description="Helical" evidence="2">
    <location>
        <begin position="191"/>
        <end position="210"/>
    </location>
</feature>
<dbReference type="InterPro" id="IPR036890">
    <property type="entry name" value="HATPase_C_sf"/>
</dbReference>
<organism evidence="4 5">
    <name type="scientific">Solibacillus palustris</name>
    <dbReference type="NCBI Taxonomy" id="2908203"/>
    <lineage>
        <taxon>Bacteria</taxon>
        <taxon>Bacillati</taxon>
        <taxon>Bacillota</taxon>
        <taxon>Bacilli</taxon>
        <taxon>Bacillales</taxon>
        <taxon>Caryophanaceae</taxon>
        <taxon>Solibacillus</taxon>
    </lineage>
</organism>
<feature type="transmembrane region" description="Helical" evidence="2">
    <location>
        <begin position="82"/>
        <end position="108"/>
    </location>
</feature>
<feature type="compositionally biased region" description="Basic and acidic residues" evidence="1">
    <location>
        <begin position="445"/>
        <end position="460"/>
    </location>
</feature>
<keyword evidence="2" id="KW-1133">Transmembrane helix</keyword>
<evidence type="ECO:0000256" key="2">
    <source>
        <dbReference type="SAM" id="Phobius"/>
    </source>
</evidence>
<evidence type="ECO:0000313" key="4">
    <source>
        <dbReference type="EMBL" id="MCH7323738.1"/>
    </source>
</evidence>
<gene>
    <name evidence="4" type="ORF">LZ480_17845</name>
</gene>
<feature type="transmembrane region" description="Helical" evidence="2">
    <location>
        <begin position="114"/>
        <end position="137"/>
    </location>
</feature>
<keyword evidence="5" id="KW-1185">Reference proteome</keyword>
<keyword evidence="2" id="KW-0472">Membrane</keyword>
<feature type="domain" description="Sensor histidine kinase NatK-like C-terminal" evidence="3">
    <location>
        <begin position="336"/>
        <end position="435"/>
    </location>
</feature>
<dbReference type="InterPro" id="IPR032834">
    <property type="entry name" value="NatK-like_C"/>
</dbReference>
<feature type="transmembrane region" description="Helical" evidence="2">
    <location>
        <begin position="6"/>
        <end position="26"/>
    </location>
</feature>
<feature type="transmembrane region" description="Helical" evidence="2">
    <location>
        <begin position="153"/>
        <end position="171"/>
    </location>
</feature>
<feature type="transmembrane region" description="Helical" evidence="2">
    <location>
        <begin position="33"/>
        <end position="51"/>
    </location>
</feature>
<dbReference type="Pfam" id="PF14501">
    <property type="entry name" value="HATPase_c_5"/>
    <property type="match status" value="1"/>
</dbReference>